<evidence type="ECO:0000256" key="6">
    <source>
        <dbReference type="PIRSR" id="PIRSR036492-1"/>
    </source>
</evidence>
<dbReference type="FunFam" id="3.40.309.10:FF:000003">
    <property type="entry name" value="Aldehyde dehydrogenase"/>
    <property type="match status" value="1"/>
</dbReference>
<feature type="active site" evidence="6">
    <location>
        <position position="225"/>
    </location>
</feature>
<dbReference type="EMBL" id="JAMRDG010000001">
    <property type="protein sequence ID" value="KAJ3709047.1"/>
    <property type="molecule type" value="Genomic_DNA"/>
</dbReference>
<comment type="similarity">
    <text evidence="1 5">Belongs to the aldehyde dehydrogenase family.</text>
</comment>
<dbReference type="InterPro" id="IPR016163">
    <property type="entry name" value="Ald_DH_C"/>
</dbReference>
<evidence type="ECO:0000256" key="4">
    <source>
        <dbReference type="ARBA" id="ARBA00049194"/>
    </source>
</evidence>
<dbReference type="SUPFAM" id="SSF53720">
    <property type="entry name" value="ALDH-like"/>
    <property type="match status" value="1"/>
</dbReference>
<dbReference type="InterPro" id="IPR012394">
    <property type="entry name" value="Aldehyde_DH_NAD(P)"/>
</dbReference>
<accession>A0AAD6F1F2</accession>
<evidence type="ECO:0000256" key="2">
    <source>
        <dbReference type="ARBA" id="ARBA00023002"/>
    </source>
</evidence>
<dbReference type="PANTHER" id="PTHR43570:SF17">
    <property type="entry name" value="ALDEHYDE DEHYDROGENASE FAMILY 3 MEMBER F1"/>
    <property type="match status" value="1"/>
</dbReference>
<keyword evidence="9" id="KW-1185">Reference proteome</keyword>
<dbReference type="PIRSF" id="PIRSF036492">
    <property type="entry name" value="ALDH"/>
    <property type="match status" value="1"/>
</dbReference>
<dbReference type="GO" id="GO:0004029">
    <property type="term" value="F:aldehyde dehydrogenase (NAD+) activity"/>
    <property type="evidence" value="ECO:0007669"/>
    <property type="project" value="UniProtKB-EC"/>
</dbReference>
<keyword evidence="3" id="KW-0520">NAD</keyword>
<comment type="catalytic activity">
    <reaction evidence="4">
        <text>an aldehyde + NAD(+) + H2O = a carboxylate + NADH + 2 H(+)</text>
        <dbReference type="Rhea" id="RHEA:16185"/>
        <dbReference type="ChEBI" id="CHEBI:15377"/>
        <dbReference type="ChEBI" id="CHEBI:15378"/>
        <dbReference type="ChEBI" id="CHEBI:17478"/>
        <dbReference type="ChEBI" id="CHEBI:29067"/>
        <dbReference type="ChEBI" id="CHEBI:57540"/>
        <dbReference type="ChEBI" id="CHEBI:57945"/>
        <dbReference type="EC" id="1.2.1.3"/>
    </reaction>
</comment>
<dbReference type="AlphaFoldDB" id="A0AAD6F1F2"/>
<gene>
    <name evidence="8" type="ORF">LUZ61_012752</name>
</gene>
<reference evidence="8 9" key="1">
    <citation type="journal article" date="2022" name="Cell">
        <title>Repeat-based holocentromeres influence genome architecture and karyotype evolution.</title>
        <authorList>
            <person name="Hofstatter P.G."/>
            <person name="Thangavel G."/>
            <person name="Lux T."/>
            <person name="Neumann P."/>
            <person name="Vondrak T."/>
            <person name="Novak P."/>
            <person name="Zhang M."/>
            <person name="Costa L."/>
            <person name="Castellani M."/>
            <person name="Scott A."/>
            <person name="Toegelov H."/>
            <person name="Fuchs J."/>
            <person name="Mata-Sucre Y."/>
            <person name="Dias Y."/>
            <person name="Vanzela A.L.L."/>
            <person name="Huettel B."/>
            <person name="Almeida C.C.S."/>
            <person name="Simkova H."/>
            <person name="Souza G."/>
            <person name="Pedrosa-Harand A."/>
            <person name="Macas J."/>
            <person name="Mayer K.F.X."/>
            <person name="Houben A."/>
            <person name="Marques A."/>
        </authorList>
    </citation>
    <scope>NUCLEOTIDE SEQUENCE [LARGE SCALE GENOMIC DNA]</scope>
    <source>
        <strain evidence="8">RhyTen1mFocal</strain>
    </source>
</reference>
<evidence type="ECO:0000256" key="3">
    <source>
        <dbReference type="ARBA" id="ARBA00023027"/>
    </source>
</evidence>
<proteinExistence type="inferred from homology"/>
<dbReference type="GO" id="GO:0009737">
    <property type="term" value="P:response to abscisic acid"/>
    <property type="evidence" value="ECO:0007669"/>
    <property type="project" value="UniProtKB-ARBA"/>
</dbReference>
<dbReference type="Gene3D" id="3.40.309.10">
    <property type="entry name" value="Aldehyde Dehydrogenase, Chain A, domain 2"/>
    <property type="match status" value="1"/>
</dbReference>
<feature type="active site" evidence="6">
    <location>
        <position position="263"/>
    </location>
</feature>
<dbReference type="Proteomes" id="UP001210211">
    <property type="component" value="Unassembled WGS sequence"/>
</dbReference>
<dbReference type="GO" id="GO:0006081">
    <property type="term" value="P:aldehyde metabolic process"/>
    <property type="evidence" value="ECO:0007669"/>
    <property type="project" value="InterPro"/>
</dbReference>
<keyword evidence="2 5" id="KW-0560">Oxidoreductase</keyword>
<dbReference type="PANTHER" id="PTHR43570">
    <property type="entry name" value="ALDEHYDE DEHYDROGENASE"/>
    <property type="match status" value="1"/>
</dbReference>
<dbReference type="InterPro" id="IPR016162">
    <property type="entry name" value="Ald_DH_N"/>
</dbReference>
<sequence length="496" mass="55070">MALITGKKCGDEEMGALGLESEVAEARTAFDSGKTKGFEWRKSQLKALLRLLQEKEDDMLKVLKEDLGKHRVEAFRDEVGAVAKSVDNALLNLKKWMAPEKLSLPLAAIPTVAEIVPEPLGVVLVISSWNFPIGLSLEPLIGAIAAGNAAVLKPSELAPATSEFLADAVPKYLDCEAIKVIQGGPQVAEQLLELKWDKIFFTGSARVGRIVMTAAAKHLTPVTLELGGKCPAIFDSLKSSRDKKVAVGRVAGAKWGSCLGQACIGVDYLLVNDEYAPTLIELLKGVIKEFFSNSEHLARIVNKHHFQRLCNILQDELVAASVVHGGSVNAEELFIEPTILLNPPLDKEIMTEEIFGPLLPIITLKKIEDSIEFIRARPKPLVIYAFTHDEKFKRRIVEDTSSGCVIFNDTLIQYVCDTIPFGGVGQSGFGQYHGKFSFDNFSNRKPVGRRSFLIEFSFRYPPWNEKKLQLLRHIYRFDYIGFVLCFLGLKRYSYRS</sequence>
<comment type="caution">
    <text evidence="8">The sequence shown here is derived from an EMBL/GenBank/DDBJ whole genome shotgun (WGS) entry which is preliminary data.</text>
</comment>
<evidence type="ECO:0000256" key="5">
    <source>
        <dbReference type="PIRNR" id="PIRNR036492"/>
    </source>
</evidence>
<dbReference type="GO" id="GO:0005737">
    <property type="term" value="C:cytoplasm"/>
    <property type="evidence" value="ECO:0007669"/>
    <property type="project" value="TreeGrafter"/>
</dbReference>
<dbReference type="InterPro" id="IPR015590">
    <property type="entry name" value="Aldehyde_DH_dom"/>
</dbReference>
<dbReference type="Pfam" id="PF00171">
    <property type="entry name" value="Aldedh"/>
    <property type="match status" value="1"/>
</dbReference>
<protein>
    <recommendedName>
        <fullName evidence="5">Aldehyde dehydrogenase</fullName>
    </recommendedName>
</protein>
<organism evidence="8 9">
    <name type="scientific">Rhynchospora tenuis</name>
    <dbReference type="NCBI Taxonomy" id="198213"/>
    <lineage>
        <taxon>Eukaryota</taxon>
        <taxon>Viridiplantae</taxon>
        <taxon>Streptophyta</taxon>
        <taxon>Embryophyta</taxon>
        <taxon>Tracheophyta</taxon>
        <taxon>Spermatophyta</taxon>
        <taxon>Magnoliopsida</taxon>
        <taxon>Liliopsida</taxon>
        <taxon>Poales</taxon>
        <taxon>Cyperaceae</taxon>
        <taxon>Cyperoideae</taxon>
        <taxon>Rhynchosporeae</taxon>
        <taxon>Rhynchospora</taxon>
    </lineage>
</organism>
<name>A0AAD6F1F2_9POAL</name>
<evidence type="ECO:0000313" key="9">
    <source>
        <dbReference type="Proteomes" id="UP001210211"/>
    </source>
</evidence>
<dbReference type="InterPro" id="IPR016161">
    <property type="entry name" value="Ald_DH/histidinol_DH"/>
</dbReference>
<feature type="domain" description="Aldehyde dehydrogenase" evidence="7">
    <location>
        <begin position="20"/>
        <end position="446"/>
    </location>
</feature>
<dbReference type="Gene3D" id="3.40.605.10">
    <property type="entry name" value="Aldehyde Dehydrogenase, Chain A, domain 1"/>
    <property type="match status" value="1"/>
</dbReference>
<evidence type="ECO:0000313" key="8">
    <source>
        <dbReference type="EMBL" id="KAJ3709047.1"/>
    </source>
</evidence>
<evidence type="ECO:0000256" key="1">
    <source>
        <dbReference type="ARBA" id="ARBA00009986"/>
    </source>
</evidence>
<evidence type="ECO:0000259" key="7">
    <source>
        <dbReference type="Pfam" id="PF00171"/>
    </source>
</evidence>
<dbReference type="FunFam" id="3.40.605.10:FF:000004">
    <property type="entry name" value="Aldehyde dehydrogenase"/>
    <property type="match status" value="1"/>
</dbReference>